<sequence length="332" mass="36921">MKLDRSLYQHPKLITVFGGSGFVGRHVVETLTKRGYRVRVAVRHPQKAYYMQQIGDVSQIQMCATDVKNRTLVARALLGADGAVFLPGSLTQAHQSRFKTIQIEGTQNVSELTAETGIPLIYASTLLANETTPLLYARTKFMCEQIIRDKNPQAIIMRPSIIFGPEDRFFNRLAKISCTLPIIPLFNGGQNKIQPVYVGDIAKFVIRALDGEIPFGKDYDLGGPTVITVRRIIENILKIIYRNKVVISIPSSVGIFIGSIFSVIGKVPLVPTFITTDQVRFLQTDNIVSQEAIDNKRTLEGAGITPQAMSAILPSYLWQFRPQGQFSKNLPV</sequence>
<feature type="domain" description="NAD-dependent epimerase/dehydratase" evidence="1">
    <location>
        <begin position="14"/>
        <end position="222"/>
    </location>
</feature>
<dbReference type="PATRIC" id="fig|1318743.3.peg.494"/>
<organism evidence="2 3">
    <name type="scientific">Bartonella ancashensis</name>
    <dbReference type="NCBI Taxonomy" id="1318743"/>
    <lineage>
        <taxon>Bacteria</taxon>
        <taxon>Pseudomonadati</taxon>
        <taxon>Pseudomonadota</taxon>
        <taxon>Alphaproteobacteria</taxon>
        <taxon>Hyphomicrobiales</taxon>
        <taxon>Bartonellaceae</taxon>
        <taxon>Bartonella</taxon>
    </lineage>
</organism>
<protein>
    <submittedName>
        <fullName evidence="2">NADH-ubiquinone oxidoreductase 39 kD subunit</fullName>
        <ecNumber evidence="2">1.6.5.3</ecNumber>
    </submittedName>
</protein>
<dbReference type="AlphaFoldDB" id="A0A0M4L6J6"/>
<dbReference type="InterPro" id="IPR001509">
    <property type="entry name" value="Epimerase_deHydtase"/>
</dbReference>
<dbReference type="PANTHER" id="PTHR12126:SF11">
    <property type="entry name" value="NADH DEHYDROGENASE [UBIQUINONE] 1 ALPHA SUBCOMPLEX SUBUNIT 9, MITOCHONDRIAL"/>
    <property type="match status" value="1"/>
</dbReference>
<evidence type="ECO:0000313" key="2">
    <source>
        <dbReference type="EMBL" id="ALE03296.1"/>
    </source>
</evidence>
<keyword evidence="2" id="KW-0830">Ubiquinone</keyword>
<evidence type="ECO:0000259" key="1">
    <source>
        <dbReference type="Pfam" id="PF01370"/>
    </source>
</evidence>
<dbReference type="OrthoDB" id="9776313at2"/>
<dbReference type="CDD" id="cd05271">
    <property type="entry name" value="NDUFA9_like_SDR_a"/>
    <property type="match status" value="1"/>
</dbReference>
<dbReference type="SUPFAM" id="SSF51735">
    <property type="entry name" value="NAD(P)-binding Rossmann-fold domains"/>
    <property type="match status" value="1"/>
</dbReference>
<dbReference type="InterPro" id="IPR051207">
    <property type="entry name" value="ComplexI_NDUFA9_subunit"/>
</dbReference>
<evidence type="ECO:0000313" key="3">
    <source>
        <dbReference type="Proteomes" id="UP000057213"/>
    </source>
</evidence>
<keyword evidence="3" id="KW-1185">Reference proteome</keyword>
<accession>A0A0M4L6J6</accession>
<dbReference type="EMBL" id="CP010401">
    <property type="protein sequence ID" value="ALE03296.1"/>
    <property type="molecule type" value="Genomic_DNA"/>
</dbReference>
<keyword evidence="2" id="KW-0560">Oxidoreductase</keyword>
<reference evidence="2 3" key="1">
    <citation type="journal article" date="2015" name="Genome Announc.">
        <title>Complete Genome Sequence of Bartonella ancashensis Strain 20.00, Isolated from the Blood of a Patient with Verruga Peruana.</title>
        <authorList>
            <person name="Hang J."/>
            <person name="Mullins K.E."/>
            <person name="Clifford R.J."/>
            <person name="Onmus-Leone F."/>
            <person name="Yang Y."/>
            <person name="Jiang J."/>
            <person name="Leguia M."/>
            <person name="Kasper M.R."/>
            <person name="Maguina C."/>
            <person name="Lesho E.P."/>
            <person name="Jarman R.G."/>
            <person name="Richards A.L."/>
            <person name="Blazes D."/>
        </authorList>
    </citation>
    <scope>NUCLEOTIDE SEQUENCE [LARGE SCALE GENOMIC DNA]</scope>
    <source>
        <strain evidence="2 3">20.00</strain>
    </source>
</reference>
<dbReference type="Gene3D" id="3.40.50.720">
    <property type="entry name" value="NAD(P)-binding Rossmann-like Domain"/>
    <property type="match status" value="1"/>
</dbReference>
<proteinExistence type="predicted"/>
<dbReference type="KEGG" id="banc:PU02_0482"/>
<gene>
    <name evidence="2" type="ORF">PU02_0482</name>
</gene>
<dbReference type="Proteomes" id="UP000057213">
    <property type="component" value="Chromosome"/>
</dbReference>
<dbReference type="GO" id="GO:0044877">
    <property type="term" value="F:protein-containing complex binding"/>
    <property type="evidence" value="ECO:0007669"/>
    <property type="project" value="TreeGrafter"/>
</dbReference>
<dbReference type="Pfam" id="PF01370">
    <property type="entry name" value="Epimerase"/>
    <property type="match status" value="1"/>
</dbReference>
<dbReference type="InterPro" id="IPR036291">
    <property type="entry name" value="NAD(P)-bd_dom_sf"/>
</dbReference>
<dbReference type="STRING" id="1318743.PU02_0482"/>
<name>A0A0M4L6J6_9HYPH</name>
<dbReference type="RefSeq" id="WP_053943897.1">
    <property type="nucleotide sequence ID" value="NZ_CP010401.1"/>
</dbReference>
<dbReference type="GO" id="GO:0016491">
    <property type="term" value="F:oxidoreductase activity"/>
    <property type="evidence" value="ECO:0007669"/>
    <property type="project" value="UniProtKB-KW"/>
</dbReference>
<dbReference type="PANTHER" id="PTHR12126">
    <property type="entry name" value="NADH-UBIQUINONE OXIDOREDUCTASE 39 KDA SUBUNIT-RELATED"/>
    <property type="match status" value="1"/>
</dbReference>
<dbReference type="EC" id="1.6.5.3" evidence="2"/>